<protein>
    <submittedName>
        <fullName evidence="2">Uncharacterized protein</fullName>
    </submittedName>
</protein>
<evidence type="ECO:0000313" key="2">
    <source>
        <dbReference type="EMBL" id="QJA43899.1"/>
    </source>
</evidence>
<name>A0A6H1Z8X0_9ZZZZ</name>
<organism evidence="2">
    <name type="scientific">viral metagenome</name>
    <dbReference type="NCBI Taxonomy" id="1070528"/>
    <lineage>
        <taxon>unclassified sequences</taxon>
        <taxon>metagenomes</taxon>
        <taxon>organismal metagenomes</taxon>
    </lineage>
</organism>
<feature type="compositionally biased region" description="Basic and acidic residues" evidence="1">
    <location>
        <begin position="133"/>
        <end position="143"/>
    </location>
</feature>
<evidence type="ECO:0000256" key="1">
    <source>
        <dbReference type="SAM" id="MobiDB-lite"/>
    </source>
</evidence>
<dbReference type="AlphaFoldDB" id="A0A6H1Z8X0"/>
<evidence type="ECO:0000313" key="3">
    <source>
        <dbReference type="EMBL" id="QJH93467.1"/>
    </source>
</evidence>
<gene>
    <name evidence="2" type="ORF">TM448A00064_0078</name>
    <name evidence="3" type="ORF">TM448B00061_0087</name>
</gene>
<dbReference type="EMBL" id="MT143971">
    <property type="protein sequence ID" value="QJA43899.1"/>
    <property type="molecule type" value="Genomic_DNA"/>
</dbReference>
<accession>A0A6H1Z8X0</accession>
<reference evidence="2" key="1">
    <citation type="submission" date="2020-03" db="EMBL/GenBank/DDBJ databases">
        <title>The deep terrestrial virosphere.</title>
        <authorList>
            <person name="Holmfeldt K."/>
            <person name="Nilsson E."/>
            <person name="Simone D."/>
            <person name="Lopez-Fernandez M."/>
            <person name="Wu X."/>
            <person name="de Brujin I."/>
            <person name="Lundin D."/>
            <person name="Andersson A."/>
            <person name="Bertilsson S."/>
            <person name="Dopson M."/>
        </authorList>
    </citation>
    <scope>NUCLEOTIDE SEQUENCE</scope>
    <source>
        <strain evidence="2">TM448A00064</strain>
        <strain evidence="3">TM448B00061</strain>
    </source>
</reference>
<dbReference type="EMBL" id="MT144588">
    <property type="protein sequence ID" value="QJH93467.1"/>
    <property type="molecule type" value="Genomic_DNA"/>
</dbReference>
<proteinExistence type="predicted"/>
<feature type="region of interest" description="Disordered" evidence="1">
    <location>
        <begin position="133"/>
        <end position="155"/>
    </location>
</feature>
<sequence length="186" mass="20968">MSDNASKLFLPDGNGGFMPPGQVASQALNQTDLQIGWTQDDVPKPLQDDLELNPKLFPKYVEAVKKAIQLSLNHPLTKPRVLTVAVMKERLQACHKALLVMREEQGMALTHCFGMLPEKFIDALIRDERAEDLADQGRRKETDLGDGVTGESWSRKMSEERLFIKEDLEKQDRAPKVDLKQAAKEE</sequence>